<dbReference type="PROSITE" id="PS50928">
    <property type="entry name" value="ABC_TM1"/>
    <property type="match status" value="1"/>
</dbReference>
<evidence type="ECO:0000256" key="2">
    <source>
        <dbReference type="ARBA" id="ARBA00007069"/>
    </source>
</evidence>
<dbReference type="Proteomes" id="UP000289166">
    <property type="component" value="Unassembled WGS sequence"/>
</dbReference>
<dbReference type="InterPro" id="IPR035906">
    <property type="entry name" value="MetI-like_sf"/>
</dbReference>
<name>A0A4Q0I0T3_9FIRM</name>
<dbReference type="GO" id="GO:0055085">
    <property type="term" value="P:transmembrane transport"/>
    <property type="evidence" value="ECO:0007669"/>
    <property type="project" value="InterPro"/>
</dbReference>
<dbReference type="CDD" id="cd06261">
    <property type="entry name" value="TM_PBP2"/>
    <property type="match status" value="1"/>
</dbReference>
<evidence type="ECO:0000256" key="8">
    <source>
        <dbReference type="RuleBase" id="RU363032"/>
    </source>
</evidence>
<feature type="transmembrane region" description="Helical" evidence="8">
    <location>
        <begin position="61"/>
        <end position="83"/>
    </location>
</feature>
<feature type="transmembrane region" description="Helical" evidence="8">
    <location>
        <begin position="90"/>
        <end position="112"/>
    </location>
</feature>
<keyword evidence="6 8" id="KW-1133">Transmembrane helix</keyword>
<keyword evidence="11" id="KW-1185">Reference proteome</keyword>
<organism evidence="10 11">
    <name type="scientific">Acetivibrio mesophilus</name>
    <dbReference type="NCBI Taxonomy" id="2487273"/>
    <lineage>
        <taxon>Bacteria</taxon>
        <taxon>Bacillati</taxon>
        <taxon>Bacillota</taxon>
        <taxon>Clostridia</taxon>
        <taxon>Eubacteriales</taxon>
        <taxon>Oscillospiraceae</taxon>
        <taxon>Acetivibrio</taxon>
    </lineage>
</organism>
<feature type="transmembrane region" description="Helical" evidence="8">
    <location>
        <begin position="12"/>
        <end position="30"/>
    </location>
</feature>
<evidence type="ECO:0000256" key="1">
    <source>
        <dbReference type="ARBA" id="ARBA00004651"/>
    </source>
</evidence>
<gene>
    <name evidence="10" type="ORF">EFD62_15500</name>
</gene>
<dbReference type="SUPFAM" id="SSF161098">
    <property type="entry name" value="MetI-like"/>
    <property type="match status" value="1"/>
</dbReference>
<keyword evidence="3 8" id="KW-0813">Transport</keyword>
<dbReference type="RefSeq" id="WP_069193727.1">
    <property type="nucleotide sequence ID" value="NZ_RLII01000033.1"/>
</dbReference>
<comment type="similarity">
    <text evidence="2">Belongs to the binding-protein-dependent transport system permease family. CysTW subfamily.</text>
</comment>
<protein>
    <submittedName>
        <fullName evidence="10">ABC transporter permease</fullName>
    </submittedName>
</protein>
<accession>A0A4Q0I0T3</accession>
<evidence type="ECO:0000256" key="5">
    <source>
        <dbReference type="ARBA" id="ARBA00022692"/>
    </source>
</evidence>
<comment type="subcellular location">
    <subcellularLocation>
        <location evidence="1 8">Cell membrane</location>
        <topology evidence="1 8">Multi-pass membrane protein</topology>
    </subcellularLocation>
</comment>
<evidence type="ECO:0000313" key="11">
    <source>
        <dbReference type="Proteomes" id="UP000289166"/>
    </source>
</evidence>
<reference evidence="11" key="1">
    <citation type="submission" date="2018-11" db="EMBL/GenBank/DDBJ databases">
        <title>Genome sequencing of a novel mesophilic and cellulolytic organism within the genus Hungateiclostridium.</title>
        <authorList>
            <person name="Rettenmaier R."/>
            <person name="Liebl W."/>
            <person name="Zverlov V."/>
        </authorList>
    </citation>
    <scope>NUCLEOTIDE SEQUENCE [LARGE SCALE GENOMIC DNA]</scope>
    <source>
        <strain evidence="11">N2K1</strain>
    </source>
</reference>
<feature type="transmembrane region" description="Helical" evidence="8">
    <location>
        <begin position="142"/>
        <end position="163"/>
    </location>
</feature>
<evidence type="ECO:0000256" key="6">
    <source>
        <dbReference type="ARBA" id="ARBA00022989"/>
    </source>
</evidence>
<evidence type="ECO:0000256" key="7">
    <source>
        <dbReference type="ARBA" id="ARBA00023136"/>
    </source>
</evidence>
<feature type="transmembrane region" description="Helical" evidence="8">
    <location>
        <begin position="238"/>
        <end position="261"/>
    </location>
</feature>
<dbReference type="InterPro" id="IPR000515">
    <property type="entry name" value="MetI-like"/>
</dbReference>
<dbReference type="Gene3D" id="1.10.3720.10">
    <property type="entry name" value="MetI-like"/>
    <property type="match status" value="1"/>
</dbReference>
<proteinExistence type="inferred from homology"/>
<dbReference type="OrthoDB" id="9807047at2"/>
<dbReference type="Pfam" id="PF00528">
    <property type="entry name" value="BPD_transp_1"/>
    <property type="match status" value="1"/>
</dbReference>
<keyword evidence="5 8" id="KW-0812">Transmembrane</keyword>
<keyword evidence="4" id="KW-1003">Cell membrane</keyword>
<sequence length="275" mass="30787">MNRKWLATPYLIWMVIFIVVPLVMVFYYAFTVKDVNGARFTLDHVMKTFDSKYMVALGKSFLYALISTVICLILAYPLALILVKRSKGGAAMLFIFILPMWMNFLLRTYAWLSLLETNNGLINTILRALHLPVLDIIGTPKAIILGMIYNFLPFMVLPIYNALAKIDKSLMEAAYDLGANDFKRLLKVTIPLSMPGVMSGITMVFMPAVTSFVIPNLLGSGKVNLIGNMIEQQFLMTYDWGFGAALSLVLMIIILISMGVIQRSDEDMEGGAGLW</sequence>
<dbReference type="EMBL" id="RLII01000033">
    <property type="protein sequence ID" value="RXE57834.1"/>
    <property type="molecule type" value="Genomic_DNA"/>
</dbReference>
<evidence type="ECO:0000256" key="4">
    <source>
        <dbReference type="ARBA" id="ARBA00022475"/>
    </source>
</evidence>
<dbReference type="PANTHER" id="PTHR42929">
    <property type="entry name" value="INNER MEMBRANE ABC TRANSPORTER PERMEASE PROTEIN YDCU-RELATED-RELATED"/>
    <property type="match status" value="1"/>
</dbReference>
<comment type="caution">
    <text evidence="10">The sequence shown here is derived from an EMBL/GenBank/DDBJ whole genome shotgun (WGS) entry which is preliminary data.</text>
</comment>
<feature type="domain" description="ABC transmembrane type-1" evidence="9">
    <location>
        <begin position="57"/>
        <end position="261"/>
    </location>
</feature>
<evidence type="ECO:0000256" key="3">
    <source>
        <dbReference type="ARBA" id="ARBA00022448"/>
    </source>
</evidence>
<keyword evidence="7 8" id="KW-0472">Membrane</keyword>
<evidence type="ECO:0000259" key="9">
    <source>
        <dbReference type="PROSITE" id="PS50928"/>
    </source>
</evidence>
<feature type="transmembrane region" description="Helical" evidence="8">
    <location>
        <begin position="192"/>
        <end position="218"/>
    </location>
</feature>
<dbReference type="AlphaFoldDB" id="A0A4Q0I0T3"/>
<dbReference type="PANTHER" id="PTHR42929:SF1">
    <property type="entry name" value="INNER MEMBRANE ABC TRANSPORTER PERMEASE PROTEIN YDCU-RELATED"/>
    <property type="match status" value="1"/>
</dbReference>
<dbReference type="GO" id="GO:0005886">
    <property type="term" value="C:plasma membrane"/>
    <property type="evidence" value="ECO:0007669"/>
    <property type="project" value="UniProtKB-SubCell"/>
</dbReference>
<evidence type="ECO:0000313" key="10">
    <source>
        <dbReference type="EMBL" id="RXE57834.1"/>
    </source>
</evidence>